<gene>
    <name evidence="9" type="ORF">CALFYP39_01011</name>
</gene>
<feature type="transmembrane region" description="Helical" evidence="8">
    <location>
        <begin position="45"/>
        <end position="66"/>
    </location>
</feature>
<dbReference type="PANTHER" id="PTHR43549:SF3">
    <property type="entry name" value="MULTIDRUG RESISTANCE PROTEIN YPNP-RELATED"/>
    <property type="match status" value="1"/>
</dbReference>
<reference evidence="9" key="1">
    <citation type="submission" date="2019-11" db="EMBL/GenBank/DDBJ databases">
        <authorList>
            <person name="Feng L."/>
        </authorList>
    </citation>
    <scope>NUCLEOTIDE SEQUENCE</scope>
    <source>
        <strain evidence="9">CaerofaciensLFYP39</strain>
    </source>
</reference>
<evidence type="ECO:0000256" key="6">
    <source>
        <dbReference type="ARBA" id="ARBA00023136"/>
    </source>
</evidence>
<dbReference type="Pfam" id="PF01554">
    <property type="entry name" value="MatE"/>
    <property type="match status" value="1"/>
</dbReference>
<feature type="transmembrane region" description="Helical" evidence="8">
    <location>
        <begin position="72"/>
        <end position="92"/>
    </location>
</feature>
<feature type="transmembrane region" description="Helical" evidence="8">
    <location>
        <begin position="12"/>
        <end position="33"/>
    </location>
</feature>
<keyword evidence="5 8" id="KW-1133">Transmembrane helix</keyword>
<feature type="transmembrane region" description="Helical" evidence="8">
    <location>
        <begin position="153"/>
        <end position="173"/>
    </location>
</feature>
<evidence type="ECO:0000256" key="2">
    <source>
        <dbReference type="ARBA" id="ARBA00022448"/>
    </source>
</evidence>
<sequence>MEHDLTRGNILMTIAVFALPYMLSYFLQMLYGMADLYMMGQFSGAAGITAVGNGAQTLYIITVTLVGPVEKMISFLFIVPSSMGATVSALTAQNTDAGKGVRARQVLRCAMTISVVYGCLFTVLMWLVAPAFIGFFAKGPAVIAAGTGYMHSYFFDSIFAGIHICFSGFFAAYDKSYIGFAHNVLAVAPIRVPAAWLLSNAYSDTLFPMGIASPCGSILSAVICVVAFTVLNRCGAFDKLVAKRGDAGLAPLSYFLPKGAVLCPRASLRRAARTRQPYRRLCAGVADSSTAEGPARDLCLSGQPRRRD</sequence>
<dbReference type="AlphaFoldDB" id="A0A6N3B3H3"/>
<proteinExistence type="predicted"/>
<name>A0A6N3B3H3_9ACTN</name>
<evidence type="ECO:0000256" key="1">
    <source>
        <dbReference type="ARBA" id="ARBA00004651"/>
    </source>
</evidence>
<feature type="transmembrane region" description="Helical" evidence="8">
    <location>
        <begin position="211"/>
        <end position="231"/>
    </location>
</feature>
<keyword evidence="3" id="KW-1003">Cell membrane</keyword>
<evidence type="ECO:0000256" key="8">
    <source>
        <dbReference type="SAM" id="Phobius"/>
    </source>
</evidence>
<evidence type="ECO:0000256" key="7">
    <source>
        <dbReference type="SAM" id="MobiDB-lite"/>
    </source>
</evidence>
<dbReference type="InterPro" id="IPR002528">
    <property type="entry name" value="MATE_fam"/>
</dbReference>
<evidence type="ECO:0000313" key="9">
    <source>
        <dbReference type="EMBL" id="VYT94522.1"/>
    </source>
</evidence>
<evidence type="ECO:0000256" key="5">
    <source>
        <dbReference type="ARBA" id="ARBA00022989"/>
    </source>
</evidence>
<dbReference type="InterPro" id="IPR052031">
    <property type="entry name" value="Membrane_Transporter-Flippase"/>
</dbReference>
<keyword evidence="4 8" id="KW-0812">Transmembrane</keyword>
<accession>A0A6N3B3H3</accession>
<dbReference type="GO" id="GO:0042910">
    <property type="term" value="F:xenobiotic transmembrane transporter activity"/>
    <property type="evidence" value="ECO:0007669"/>
    <property type="project" value="InterPro"/>
</dbReference>
<keyword evidence="6 8" id="KW-0472">Membrane</keyword>
<dbReference type="RefSeq" id="WP_421755098.1">
    <property type="nucleotide sequence ID" value="NZ_CACRTW010000016.1"/>
</dbReference>
<evidence type="ECO:0000256" key="4">
    <source>
        <dbReference type="ARBA" id="ARBA00022692"/>
    </source>
</evidence>
<dbReference type="GO" id="GO:0005886">
    <property type="term" value="C:plasma membrane"/>
    <property type="evidence" value="ECO:0007669"/>
    <property type="project" value="UniProtKB-SubCell"/>
</dbReference>
<evidence type="ECO:0000256" key="3">
    <source>
        <dbReference type="ARBA" id="ARBA00022475"/>
    </source>
</evidence>
<dbReference type="PANTHER" id="PTHR43549">
    <property type="entry name" value="MULTIDRUG RESISTANCE PROTEIN YPNP-RELATED"/>
    <property type="match status" value="1"/>
</dbReference>
<keyword evidence="2" id="KW-0813">Transport</keyword>
<protein>
    <submittedName>
        <fullName evidence="9">MatE</fullName>
    </submittedName>
</protein>
<feature type="region of interest" description="Disordered" evidence="7">
    <location>
        <begin position="289"/>
        <end position="308"/>
    </location>
</feature>
<feature type="transmembrane region" description="Helical" evidence="8">
    <location>
        <begin position="113"/>
        <end position="133"/>
    </location>
</feature>
<feature type="transmembrane region" description="Helical" evidence="8">
    <location>
        <begin position="180"/>
        <end position="199"/>
    </location>
</feature>
<dbReference type="EMBL" id="CACRTW010000016">
    <property type="protein sequence ID" value="VYT94522.1"/>
    <property type="molecule type" value="Genomic_DNA"/>
</dbReference>
<organism evidence="9">
    <name type="scientific">Collinsella aerofaciens</name>
    <dbReference type="NCBI Taxonomy" id="74426"/>
    <lineage>
        <taxon>Bacteria</taxon>
        <taxon>Bacillati</taxon>
        <taxon>Actinomycetota</taxon>
        <taxon>Coriobacteriia</taxon>
        <taxon>Coriobacteriales</taxon>
        <taxon>Coriobacteriaceae</taxon>
        <taxon>Collinsella</taxon>
    </lineage>
</organism>
<dbReference type="GO" id="GO:0015297">
    <property type="term" value="F:antiporter activity"/>
    <property type="evidence" value="ECO:0007669"/>
    <property type="project" value="InterPro"/>
</dbReference>
<comment type="subcellular location">
    <subcellularLocation>
        <location evidence="1">Cell membrane</location>
        <topology evidence="1">Multi-pass membrane protein</topology>
    </subcellularLocation>
</comment>